<evidence type="ECO:0000313" key="2">
    <source>
        <dbReference type="Proteomes" id="UP000502065"/>
    </source>
</evidence>
<name>A0AAE7B570_9BACT</name>
<proteinExistence type="predicted"/>
<reference evidence="1 2" key="1">
    <citation type="submission" date="2018-07" db="EMBL/GenBank/DDBJ databases">
        <title>Identification of phenol metabolism pathways in Arcobacter.</title>
        <authorList>
            <person name="Miller W.G."/>
            <person name="Yee E."/>
            <person name="Bono J.L."/>
        </authorList>
    </citation>
    <scope>NUCLEOTIDE SEQUENCE [LARGE SCALE GENOMIC DNA]</scope>
    <source>
        <strain evidence="1 2">W63</strain>
    </source>
</reference>
<protein>
    <submittedName>
        <fullName evidence="1">Uncharacterized protein</fullName>
    </submittedName>
</protein>
<dbReference type="EMBL" id="CP030944">
    <property type="protein sequence ID" value="QKE26057.1"/>
    <property type="molecule type" value="Genomic_DNA"/>
</dbReference>
<dbReference type="KEGG" id="aaqi:AAQM_1308"/>
<organism evidence="1 2">
    <name type="scientific">Arcobacter aquimarinus</name>
    <dbReference type="NCBI Taxonomy" id="1315211"/>
    <lineage>
        <taxon>Bacteria</taxon>
        <taxon>Pseudomonadati</taxon>
        <taxon>Campylobacterota</taxon>
        <taxon>Epsilonproteobacteria</taxon>
        <taxon>Campylobacterales</taxon>
        <taxon>Arcobacteraceae</taxon>
        <taxon>Arcobacter</taxon>
    </lineage>
</organism>
<evidence type="ECO:0000313" key="1">
    <source>
        <dbReference type="EMBL" id="QKE26057.1"/>
    </source>
</evidence>
<gene>
    <name evidence="1" type="ORF">AAQM_1308</name>
</gene>
<accession>A0AAE7B570</accession>
<dbReference type="Proteomes" id="UP000502065">
    <property type="component" value="Chromosome"/>
</dbReference>
<sequence>MRQISKSTNLIYKGKNLINIINQAVDTYKEHLYPTVELTEGEIIDYNDFVLDLIELKKEVQKLVSKNGDERYITEIIHNQKFHIMATTQKGFAVTIKNGDVSISFKRFKKVSKQPCIKIEYRAEYLARYGYVKCVTQTTSFLKNILSKFKQIASEIHLCTDIQGYDFDVLDFFRMKSTTRKNEFHHDDDSTNFFEGKKYTGFTLGKGDFMMRIYNKTHEINKFPEKSFVKPCRWFVSPNYDENKEVWRIEVQIRREKLKHYFNDKKFLDDSINCLNSVPDIWSLFMKKFHHIDLNEDSTIEVMRGKKKLKNGSYKLLSKYAIRKRFQRGEITPLWKEIQTFFHTKGRSLTYLEEVSKPSALYVKNSFKSLVSTLTKHLRGRFDKYALADIILEANNEEKEKTGLTIFDTAKIKTIDYFNQVNHIYQIQDKNGFGVQYEDDFKQYENDLENNILALFSVVVPEEKPTIETLKAFYEKFGCLEKRKELLCV</sequence>
<dbReference type="AlphaFoldDB" id="A0AAE7B570"/>
<keyword evidence="2" id="KW-1185">Reference proteome</keyword>